<keyword evidence="2" id="KW-1133">Transmembrane helix</keyword>
<feature type="transmembrane region" description="Helical" evidence="2">
    <location>
        <begin position="9"/>
        <end position="27"/>
    </location>
</feature>
<accession>A0A075QYW3</accession>
<sequence>MSSIQINKIVILLAILVHLLGIGELFGKDVMHTSQLLTLCLLILAFISLGKKKGKRKRKKSSAVRTLLHRAKEQPTDADLS</sequence>
<organism evidence="3 4">
    <name type="scientific">Brevibacillus laterosporus LMG 15441</name>
    <dbReference type="NCBI Taxonomy" id="1042163"/>
    <lineage>
        <taxon>Bacteria</taxon>
        <taxon>Bacillati</taxon>
        <taxon>Bacillota</taxon>
        <taxon>Bacilli</taxon>
        <taxon>Bacillales</taxon>
        <taxon>Paenibacillaceae</taxon>
        <taxon>Brevibacillus</taxon>
    </lineage>
</organism>
<feature type="compositionally biased region" description="Basic residues" evidence="1">
    <location>
        <begin position="53"/>
        <end position="62"/>
    </location>
</feature>
<keyword evidence="2" id="KW-0472">Membrane</keyword>
<gene>
    <name evidence="3" type="ORF">BRLA_c003780</name>
</gene>
<name>A0A075QYW3_BRELA</name>
<dbReference type="STRING" id="1042163.BRLA_c003780"/>
<keyword evidence="4" id="KW-1185">Reference proteome</keyword>
<evidence type="ECO:0000256" key="1">
    <source>
        <dbReference type="SAM" id="MobiDB-lite"/>
    </source>
</evidence>
<evidence type="ECO:0000313" key="4">
    <source>
        <dbReference type="Proteomes" id="UP000005850"/>
    </source>
</evidence>
<evidence type="ECO:0000313" key="3">
    <source>
        <dbReference type="EMBL" id="AIG24759.1"/>
    </source>
</evidence>
<dbReference type="EMBL" id="CP007806">
    <property type="protein sequence ID" value="AIG24759.1"/>
    <property type="molecule type" value="Genomic_DNA"/>
</dbReference>
<dbReference type="HOGENOM" id="CLU_2567139_0_0_9"/>
<reference evidence="3 4" key="1">
    <citation type="journal article" date="2011" name="J. Bacteriol.">
        <title>Genome sequence of Brevibacillus laterosporus LMG 15441, a pathogen of invertebrates.</title>
        <authorList>
            <person name="Djukic M."/>
            <person name="Poehlein A."/>
            <person name="Thurmer A."/>
            <person name="Daniel R."/>
        </authorList>
    </citation>
    <scope>NUCLEOTIDE SEQUENCE [LARGE SCALE GENOMIC DNA]</scope>
    <source>
        <strain evidence="3 4">LMG 15441</strain>
    </source>
</reference>
<dbReference type="KEGG" id="blr:BRLA_c003780"/>
<protein>
    <submittedName>
        <fullName evidence="3">Uncharacterized protein</fullName>
    </submittedName>
</protein>
<feature type="region of interest" description="Disordered" evidence="1">
    <location>
        <begin position="53"/>
        <end position="81"/>
    </location>
</feature>
<keyword evidence="2" id="KW-0812">Transmembrane</keyword>
<dbReference type="AlphaFoldDB" id="A0A075QYW3"/>
<evidence type="ECO:0000256" key="2">
    <source>
        <dbReference type="SAM" id="Phobius"/>
    </source>
</evidence>
<proteinExistence type="predicted"/>
<feature type="transmembrane region" description="Helical" evidence="2">
    <location>
        <begin position="33"/>
        <end position="50"/>
    </location>
</feature>
<dbReference type="RefSeq" id="WP_041751909.1">
    <property type="nucleotide sequence ID" value="NZ_CP007806.1"/>
</dbReference>
<dbReference type="Proteomes" id="UP000005850">
    <property type="component" value="Chromosome"/>
</dbReference>